<dbReference type="GO" id="GO:0005737">
    <property type="term" value="C:cytoplasm"/>
    <property type="evidence" value="ECO:0007669"/>
    <property type="project" value="TreeGrafter"/>
</dbReference>
<dbReference type="PANTHER" id="PTHR43369">
    <property type="entry name" value="PHOSPHORIBOSYLGLYCINAMIDE FORMYLTRANSFERASE"/>
    <property type="match status" value="1"/>
</dbReference>
<dbReference type="GO" id="GO:0004644">
    <property type="term" value="F:phosphoribosylglycinamide formyltransferase activity"/>
    <property type="evidence" value="ECO:0007669"/>
    <property type="project" value="UniProtKB-UniRule"/>
</dbReference>
<feature type="active site" description="Proton donor" evidence="4">
    <location>
        <position position="116"/>
    </location>
</feature>
<keyword evidence="2 4" id="KW-0808">Transferase</keyword>
<feature type="domain" description="Formyl transferase N-terminal" evidence="5">
    <location>
        <begin position="11"/>
        <end position="194"/>
    </location>
</feature>
<name>A0A1F7RJP6_9BACT</name>
<dbReference type="HAMAP" id="MF_01930">
    <property type="entry name" value="PurN"/>
    <property type="match status" value="1"/>
</dbReference>
<dbReference type="InterPro" id="IPR036477">
    <property type="entry name" value="Formyl_transf_N_sf"/>
</dbReference>
<evidence type="ECO:0000313" key="6">
    <source>
        <dbReference type="EMBL" id="OGL41560.1"/>
    </source>
</evidence>
<feature type="site" description="Raises pKa of active site His" evidence="4">
    <location>
        <position position="157"/>
    </location>
</feature>
<comment type="similarity">
    <text evidence="4">Belongs to the GART family.</text>
</comment>
<dbReference type="EMBL" id="MGDD01000345">
    <property type="protein sequence ID" value="OGL41560.1"/>
    <property type="molecule type" value="Genomic_DNA"/>
</dbReference>
<reference evidence="6 7" key="1">
    <citation type="journal article" date="2016" name="Nat. Commun.">
        <title>Thousands of microbial genomes shed light on interconnected biogeochemical processes in an aquifer system.</title>
        <authorList>
            <person name="Anantharaman K."/>
            <person name="Brown C.T."/>
            <person name="Hug L.A."/>
            <person name="Sharon I."/>
            <person name="Castelle C.J."/>
            <person name="Probst A.J."/>
            <person name="Thomas B.C."/>
            <person name="Singh A."/>
            <person name="Wilkins M.J."/>
            <person name="Karaoz U."/>
            <person name="Brodie E.L."/>
            <person name="Williams K.H."/>
            <person name="Hubbard S.S."/>
            <person name="Banfield J.F."/>
        </authorList>
    </citation>
    <scope>NUCLEOTIDE SEQUENCE [LARGE SCALE GENOMIC DNA]</scope>
</reference>
<feature type="binding site" evidence="4">
    <location>
        <position position="114"/>
    </location>
    <ligand>
        <name>(6R)-10-formyltetrahydrofolate</name>
        <dbReference type="ChEBI" id="CHEBI:195366"/>
    </ligand>
</feature>
<dbReference type="Pfam" id="PF00551">
    <property type="entry name" value="Formyl_trans_N"/>
    <property type="match status" value="1"/>
</dbReference>
<comment type="caution">
    <text evidence="4">Lacks conserved residue(s) required for the propagation of feature annotation.</text>
</comment>
<dbReference type="UniPathway" id="UPA00074">
    <property type="reaction ID" value="UER00126"/>
</dbReference>
<dbReference type="GO" id="GO:0006189">
    <property type="term" value="P:'de novo' IMP biosynthetic process"/>
    <property type="evidence" value="ECO:0007669"/>
    <property type="project" value="UniProtKB-UniRule"/>
</dbReference>
<dbReference type="EC" id="2.1.2.2" evidence="4"/>
<keyword evidence="3 4" id="KW-0658">Purine biosynthesis</keyword>
<gene>
    <name evidence="4" type="primary">purN</name>
    <name evidence="6" type="ORF">A2161_12190</name>
</gene>
<organism evidence="6 7">
    <name type="scientific">Candidatus Schekmanbacteria bacterium RBG_13_48_7</name>
    <dbReference type="NCBI Taxonomy" id="1817878"/>
    <lineage>
        <taxon>Bacteria</taxon>
        <taxon>Candidatus Schekmaniibacteriota</taxon>
    </lineage>
</organism>
<comment type="caution">
    <text evidence="6">The sequence shown here is derived from an EMBL/GenBank/DDBJ whole genome shotgun (WGS) entry which is preliminary data.</text>
</comment>
<dbReference type="PANTHER" id="PTHR43369:SF2">
    <property type="entry name" value="PHOSPHORIBOSYLGLYCINAMIDE FORMYLTRANSFERASE"/>
    <property type="match status" value="1"/>
</dbReference>
<evidence type="ECO:0000256" key="2">
    <source>
        <dbReference type="ARBA" id="ARBA00022679"/>
    </source>
</evidence>
<dbReference type="InterPro" id="IPR002376">
    <property type="entry name" value="Formyl_transf_N"/>
</dbReference>
<dbReference type="Gene3D" id="3.40.50.170">
    <property type="entry name" value="Formyl transferase, N-terminal domain"/>
    <property type="match status" value="1"/>
</dbReference>
<dbReference type="CDD" id="cd08645">
    <property type="entry name" value="FMT_core_GART"/>
    <property type="match status" value="1"/>
</dbReference>
<evidence type="ECO:0000256" key="1">
    <source>
        <dbReference type="ARBA" id="ARBA00005054"/>
    </source>
</evidence>
<dbReference type="InterPro" id="IPR004607">
    <property type="entry name" value="GART"/>
</dbReference>
<dbReference type="Proteomes" id="UP000179266">
    <property type="component" value="Unassembled WGS sequence"/>
</dbReference>
<evidence type="ECO:0000259" key="5">
    <source>
        <dbReference type="Pfam" id="PF00551"/>
    </source>
</evidence>
<accession>A0A1F7RJP6</accession>
<comment type="function">
    <text evidence="4">Catalyzes the transfer of a formyl group from 10-formyltetrahydrofolate to 5-phospho-ribosyl-glycinamide (GAR), producing 5-phospho-ribosyl-N-formylglycinamide (FGAR) and tetrahydrofolate.</text>
</comment>
<proteinExistence type="inferred from homology"/>
<evidence type="ECO:0000256" key="3">
    <source>
        <dbReference type="ARBA" id="ARBA00022755"/>
    </source>
</evidence>
<evidence type="ECO:0000313" key="7">
    <source>
        <dbReference type="Proteomes" id="UP000179266"/>
    </source>
</evidence>
<evidence type="ECO:0000256" key="4">
    <source>
        <dbReference type="HAMAP-Rule" id="MF_01930"/>
    </source>
</evidence>
<dbReference type="SUPFAM" id="SSF53328">
    <property type="entry name" value="Formyltransferase"/>
    <property type="match status" value="1"/>
</dbReference>
<comment type="catalytic activity">
    <reaction evidence="4">
        <text>N(1)-(5-phospho-beta-D-ribosyl)glycinamide + (6R)-10-formyltetrahydrofolate = N(2)-formyl-N(1)-(5-phospho-beta-D-ribosyl)glycinamide + (6S)-5,6,7,8-tetrahydrofolate + H(+)</text>
        <dbReference type="Rhea" id="RHEA:15053"/>
        <dbReference type="ChEBI" id="CHEBI:15378"/>
        <dbReference type="ChEBI" id="CHEBI:57453"/>
        <dbReference type="ChEBI" id="CHEBI:143788"/>
        <dbReference type="ChEBI" id="CHEBI:147286"/>
        <dbReference type="ChEBI" id="CHEBI:195366"/>
        <dbReference type="EC" id="2.1.2.2"/>
    </reaction>
</comment>
<feature type="binding site" evidence="4">
    <location>
        <begin position="19"/>
        <end position="21"/>
    </location>
    <ligand>
        <name>N(1)-(5-phospho-beta-D-ribosyl)glycinamide</name>
        <dbReference type="ChEBI" id="CHEBI:143788"/>
    </ligand>
</feature>
<comment type="pathway">
    <text evidence="1 4">Purine metabolism; IMP biosynthesis via de novo pathway; N(2)-formyl-N(1)-(5-phospho-D-ribosyl)glycinamide from N(1)-(5-phospho-D-ribosyl)glycinamide (10-formyl THF route): step 1/1.</text>
</comment>
<dbReference type="NCBIfam" id="TIGR00639">
    <property type="entry name" value="PurN"/>
    <property type="match status" value="1"/>
</dbReference>
<sequence>MSRNSKTPIYLAVFASGRGSNLQSIIDSIEHGKLNARIRIVLSNNSNAGALERAKKYGIPAVHLSHKMFETESEFENHLLKLLSDLDVELICLAGYMKKLGLKTIETYRNRIINIHPALLPLFGGKGMYGMAVHEAVIKSGMKITGVSVHLCDEEYDTGAIITQRAIPLNEEDTPDSLAKRVLQVEHQLYPETIQLFAENRVHIEDRKVKILPPL</sequence>
<protein>
    <recommendedName>
        <fullName evidence="4">Phosphoribosylglycinamide formyltransferase</fullName>
        <ecNumber evidence="4">2.1.2.2</ecNumber>
    </recommendedName>
    <alternativeName>
        <fullName evidence="4">5'-phosphoribosylglycinamide transformylase</fullName>
    </alternativeName>
    <alternativeName>
        <fullName evidence="4">GAR transformylase</fullName>
        <shortName evidence="4">GART</shortName>
    </alternativeName>
</protein>
<dbReference type="AlphaFoldDB" id="A0A1F7RJP6"/>